<reference evidence="2" key="2">
    <citation type="submission" date="2025-08" db="UniProtKB">
        <authorList>
            <consortium name="Ensembl"/>
        </authorList>
    </citation>
    <scope>IDENTIFICATION</scope>
</reference>
<protein>
    <submittedName>
        <fullName evidence="2">Uncharacterized protein</fullName>
    </submittedName>
</protein>
<dbReference type="Ensembl" id="ENSPTRT00000100568.1">
    <property type="protein sequence ID" value="ENSPTRP00000066321.1"/>
    <property type="gene ID" value="ENSPTRG00000047309.1"/>
</dbReference>
<feature type="region of interest" description="Disordered" evidence="1">
    <location>
        <begin position="1"/>
        <end position="86"/>
    </location>
</feature>
<reference evidence="2" key="3">
    <citation type="submission" date="2025-09" db="UniProtKB">
        <authorList>
            <consortium name="Ensembl"/>
        </authorList>
    </citation>
    <scope>IDENTIFICATION</scope>
</reference>
<sequence>TRSATFTIPSLKQRSLRCSTGRAELGEGEPRPCTGRPERRGRKKSSPSPTAPTPDAGPGTREDLEPPPHGCQEADRDSSWGGYRPEAVLAPPLKRNLCPGGSSLGAPPLRTGQRRVTLAAQRWLSRPRRRAAGLGELDQGAWLAALGLRWGVDSLGGCPRASRSAGHAELHYRLTCLRRRLAPQAGAFGHAASAAWEQQGQGYTALHLAAMYLGDGEAASQDLGRRC</sequence>
<proteinExistence type="predicted"/>
<evidence type="ECO:0000313" key="3">
    <source>
        <dbReference type="Proteomes" id="UP000002277"/>
    </source>
</evidence>
<dbReference type="Bgee" id="ENSPTRG00000047309">
    <property type="expression patterns" value="Expressed in spleen and 21 other cell types or tissues"/>
</dbReference>
<feature type="compositionally biased region" description="Polar residues" evidence="1">
    <location>
        <begin position="1"/>
        <end position="18"/>
    </location>
</feature>
<keyword evidence="3" id="KW-1185">Reference proteome</keyword>
<name>A0A2I3RNP0_PANTR</name>
<dbReference type="Proteomes" id="UP000002277">
    <property type="component" value="Chromosome 9"/>
</dbReference>
<accession>A0A2I3RNP0</accession>
<dbReference type="EMBL" id="AC200909">
    <property type="status" value="NOT_ANNOTATED_CDS"/>
    <property type="molecule type" value="Genomic_DNA"/>
</dbReference>
<organism evidence="2 3">
    <name type="scientific">Pan troglodytes</name>
    <name type="common">Chimpanzee</name>
    <dbReference type="NCBI Taxonomy" id="9598"/>
    <lineage>
        <taxon>Eukaryota</taxon>
        <taxon>Metazoa</taxon>
        <taxon>Chordata</taxon>
        <taxon>Craniata</taxon>
        <taxon>Vertebrata</taxon>
        <taxon>Euteleostomi</taxon>
        <taxon>Mammalia</taxon>
        <taxon>Eutheria</taxon>
        <taxon>Euarchontoglires</taxon>
        <taxon>Primates</taxon>
        <taxon>Haplorrhini</taxon>
        <taxon>Catarrhini</taxon>
        <taxon>Hominidae</taxon>
        <taxon>Pan</taxon>
    </lineage>
</organism>
<dbReference type="OMA" id="GCQEADR"/>
<dbReference type="InParanoid" id="A0A2I3RNP0"/>
<feature type="compositionally biased region" description="Basic and acidic residues" evidence="1">
    <location>
        <begin position="60"/>
        <end position="78"/>
    </location>
</feature>
<reference evidence="2 3" key="1">
    <citation type="journal article" date="2005" name="Nature">
        <title>Initial sequence of the chimpanzee genome and comparison with the human genome.</title>
        <authorList>
            <consortium name="Chimpanzee sequencing and analysis consortium"/>
        </authorList>
    </citation>
    <scope>NUCLEOTIDE SEQUENCE [LARGE SCALE GENOMIC DNA]</scope>
</reference>
<dbReference type="GeneTree" id="ENSGT00910000147621"/>
<evidence type="ECO:0000313" key="2">
    <source>
        <dbReference type="Ensembl" id="ENSPTRP00000066321.1"/>
    </source>
</evidence>
<evidence type="ECO:0000256" key="1">
    <source>
        <dbReference type="SAM" id="MobiDB-lite"/>
    </source>
</evidence>
<dbReference type="AlphaFoldDB" id="A0A2I3RNP0"/>